<proteinExistence type="predicted"/>
<dbReference type="EMBL" id="JBHTLH010000019">
    <property type="protein sequence ID" value="MFD1125291.1"/>
    <property type="molecule type" value="Genomic_DNA"/>
</dbReference>
<evidence type="ECO:0008006" key="3">
    <source>
        <dbReference type="Google" id="ProtNLM"/>
    </source>
</evidence>
<sequence length="121" mass="14236">MTTAITKYLEEVLRDYPQSARYIDHCEHQMIFETANGQVMANNITTDRYLRRLKDNQRAVHDCLERSDVDTKQVIRTLYFNPVQRLTLRDAAIQLTMSVATVSRKRKRFLENLSKRLGLSM</sequence>
<accession>A0ABW3PJ97</accession>
<keyword evidence="2" id="KW-1185">Reference proteome</keyword>
<evidence type="ECO:0000313" key="2">
    <source>
        <dbReference type="Proteomes" id="UP001597156"/>
    </source>
</evidence>
<name>A0ABW3PJ97_9LACO</name>
<dbReference type="InterPro" id="IPR006523">
    <property type="entry name" value="RinA"/>
</dbReference>
<comment type="caution">
    <text evidence="1">The sequence shown here is derived from an EMBL/GenBank/DDBJ whole genome shotgun (WGS) entry which is preliminary data.</text>
</comment>
<dbReference type="Proteomes" id="UP001597156">
    <property type="component" value="Unassembled WGS sequence"/>
</dbReference>
<reference evidence="2" key="1">
    <citation type="journal article" date="2019" name="Int. J. Syst. Evol. Microbiol.">
        <title>The Global Catalogue of Microorganisms (GCM) 10K type strain sequencing project: providing services to taxonomists for standard genome sequencing and annotation.</title>
        <authorList>
            <consortium name="The Broad Institute Genomics Platform"/>
            <consortium name="The Broad Institute Genome Sequencing Center for Infectious Disease"/>
            <person name="Wu L."/>
            <person name="Ma J."/>
        </authorList>
    </citation>
    <scope>NUCLEOTIDE SEQUENCE [LARGE SCALE GENOMIC DNA]</scope>
    <source>
        <strain evidence="2">CCUG 71848</strain>
    </source>
</reference>
<dbReference type="RefSeq" id="WP_121978204.1">
    <property type="nucleotide sequence ID" value="NZ_JBHTLH010000019.1"/>
</dbReference>
<dbReference type="NCBIfam" id="TIGR01636">
    <property type="entry name" value="phage_rinA"/>
    <property type="match status" value="1"/>
</dbReference>
<dbReference type="Gene3D" id="1.10.10.10">
    <property type="entry name" value="Winged helix-like DNA-binding domain superfamily/Winged helix DNA-binding domain"/>
    <property type="match status" value="1"/>
</dbReference>
<dbReference type="InterPro" id="IPR036388">
    <property type="entry name" value="WH-like_DNA-bd_sf"/>
</dbReference>
<gene>
    <name evidence="1" type="ORF">ACFQ22_07975</name>
</gene>
<organism evidence="1 2">
    <name type="scientific">Lentilactobacillus raoultii</name>
    <dbReference type="NCBI Taxonomy" id="1987503"/>
    <lineage>
        <taxon>Bacteria</taxon>
        <taxon>Bacillati</taxon>
        <taxon>Bacillota</taxon>
        <taxon>Bacilli</taxon>
        <taxon>Lactobacillales</taxon>
        <taxon>Lactobacillaceae</taxon>
        <taxon>Lentilactobacillus</taxon>
    </lineage>
</organism>
<evidence type="ECO:0000313" key="1">
    <source>
        <dbReference type="EMBL" id="MFD1125291.1"/>
    </source>
</evidence>
<protein>
    <recommendedName>
        <fullName evidence="3">Transcriptional regulator</fullName>
    </recommendedName>
</protein>